<reference evidence="1 2" key="1">
    <citation type="journal article" date="2022" name="Nat. Plants">
        <title>Genomes of leafy and leafless Platanthera orchids illuminate the evolution of mycoheterotrophy.</title>
        <authorList>
            <person name="Li M.H."/>
            <person name="Liu K.W."/>
            <person name="Li Z."/>
            <person name="Lu H.C."/>
            <person name="Ye Q.L."/>
            <person name="Zhang D."/>
            <person name="Wang J.Y."/>
            <person name="Li Y.F."/>
            <person name="Zhong Z.M."/>
            <person name="Liu X."/>
            <person name="Yu X."/>
            <person name="Liu D.K."/>
            <person name="Tu X.D."/>
            <person name="Liu B."/>
            <person name="Hao Y."/>
            <person name="Liao X.Y."/>
            <person name="Jiang Y.T."/>
            <person name="Sun W.H."/>
            <person name="Chen J."/>
            <person name="Chen Y.Q."/>
            <person name="Ai Y."/>
            <person name="Zhai J.W."/>
            <person name="Wu S.S."/>
            <person name="Zhou Z."/>
            <person name="Hsiao Y.Y."/>
            <person name="Wu W.L."/>
            <person name="Chen Y.Y."/>
            <person name="Lin Y.F."/>
            <person name="Hsu J.L."/>
            <person name="Li C.Y."/>
            <person name="Wang Z.W."/>
            <person name="Zhao X."/>
            <person name="Zhong W.Y."/>
            <person name="Ma X.K."/>
            <person name="Ma L."/>
            <person name="Huang J."/>
            <person name="Chen G.Z."/>
            <person name="Huang M.Z."/>
            <person name="Huang L."/>
            <person name="Peng D.H."/>
            <person name="Luo Y.B."/>
            <person name="Zou S.Q."/>
            <person name="Chen S.P."/>
            <person name="Lan S."/>
            <person name="Tsai W.C."/>
            <person name="Van de Peer Y."/>
            <person name="Liu Z.J."/>
        </authorList>
    </citation>
    <scope>NUCLEOTIDE SEQUENCE [LARGE SCALE GENOMIC DNA]</scope>
    <source>
        <strain evidence="1">Lor288</strain>
    </source>
</reference>
<keyword evidence="2" id="KW-1185">Reference proteome</keyword>
<gene>
    <name evidence="1" type="ORF">KSP40_PGU005455</name>
</gene>
<organism evidence="1 2">
    <name type="scientific">Platanthera guangdongensis</name>
    <dbReference type="NCBI Taxonomy" id="2320717"/>
    <lineage>
        <taxon>Eukaryota</taxon>
        <taxon>Viridiplantae</taxon>
        <taxon>Streptophyta</taxon>
        <taxon>Embryophyta</taxon>
        <taxon>Tracheophyta</taxon>
        <taxon>Spermatophyta</taxon>
        <taxon>Magnoliopsida</taxon>
        <taxon>Liliopsida</taxon>
        <taxon>Asparagales</taxon>
        <taxon>Orchidaceae</taxon>
        <taxon>Orchidoideae</taxon>
        <taxon>Orchideae</taxon>
        <taxon>Orchidinae</taxon>
        <taxon>Platanthera</taxon>
    </lineage>
</organism>
<sequence>MASIVHSIDRQREGSEINYGAELCKQKSMEHLEQYNLLRGLLSVDFEEVGDDREIGPSSLFGVVYRGSWKIRRGLTFSLNFSLKRSDHWEDEKSGWRTLPCERIPQIKLSLVVLLGAGRCCLREKR</sequence>
<dbReference type="Proteomes" id="UP001412067">
    <property type="component" value="Unassembled WGS sequence"/>
</dbReference>
<evidence type="ECO:0000313" key="1">
    <source>
        <dbReference type="EMBL" id="KAK8964580.1"/>
    </source>
</evidence>
<proteinExistence type="predicted"/>
<evidence type="ECO:0000313" key="2">
    <source>
        <dbReference type="Proteomes" id="UP001412067"/>
    </source>
</evidence>
<protein>
    <submittedName>
        <fullName evidence="1">Uncharacterized protein</fullName>
    </submittedName>
</protein>
<comment type="caution">
    <text evidence="1">The sequence shown here is derived from an EMBL/GenBank/DDBJ whole genome shotgun (WGS) entry which is preliminary data.</text>
</comment>
<dbReference type="EMBL" id="JBBWWR010000007">
    <property type="protein sequence ID" value="KAK8964580.1"/>
    <property type="molecule type" value="Genomic_DNA"/>
</dbReference>
<accession>A0ABR2MM53</accession>
<name>A0ABR2MM53_9ASPA</name>